<dbReference type="EMBL" id="PTJC01000005">
    <property type="protein sequence ID" value="PPK88225.1"/>
    <property type="molecule type" value="Genomic_DNA"/>
</dbReference>
<comment type="caution">
    <text evidence="3">The sequence shown here is derived from an EMBL/GenBank/DDBJ whole genome shotgun (WGS) entry which is preliminary data.</text>
</comment>
<feature type="transmembrane region" description="Helical" evidence="2">
    <location>
        <begin position="6"/>
        <end position="23"/>
    </location>
</feature>
<reference evidence="3 4" key="1">
    <citation type="submission" date="2018-02" db="EMBL/GenBank/DDBJ databases">
        <title>Genomic Encyclopedia of Archaeal and Bacterial Type Strains, Phase II (KMG-II): from individual species to whole genera.</title>
        <authorList>
            <person name="Goeker M."/>
        </authorList>
    </citation>
    <scope>NUCLEOTIDE SEQUENCE [LARGE SCALE GENOMIC DNA]</scope>
    <source>
        <strain evidence="3 4">DSM 29526</strain>
    </source>
</reference>
<sequence length="243" mass="27427">MILFDGLSMLLFVLSVLYLVWIFRRESRHQRTLGWPQAPATLAEGPDRLCTGYRDAFRYVNYYRAELEQPYVFYARGARYTGNRLAPGMRYITESDASLFLRELGQSRRYNVVFNPDNPTDNYLTGGTEIMGYLELFLLATVGIVLPYMIYASPAWRGILTGEMMILLLLFVPVLALISYHSAKPPVQLAQRLSPCPILRPGAQNSGDEVASGTVNDQAGPTTRGRPAFENQTSIRHGRRPPK</sequence>
<proteinExistence type="predicted"/>
<dbReference type="RefSeq" id="WP_146088732.1">
    <property type="nucleotide sequence ID" value="NZ_PTJC01000005.1"/>
</dbReference>
<name>A0A2S6I9P9_9BACT</name>
<dbReference type="AlphaFoldDB" id="A0A2S6I9P9"/>
<evidence type="ECO:0000313" key="3">
    <source>
        <dbReference type="EMBL" id="PPK88225.1"/>
    </source>
</evidence>
<organism evidence="3 4">
    <name type="scientific">Neolewinella xylanilytica</name>
    <dbReference type="NCBI Taxonomy" id="1514080"/>
    <lineage>
        <taxon>Bacteria</taxon>
        <taxon>Pseudomonadati</taxon>
        <taxon>Bacteroidota</taxon>
        <taxon>Saprospiria</taxon>
        <taxon>Saprospirales</taxon>
        <taxon>Lewinellaceae</taxon>
        <taxon>Neolewinella</taxon>
    </lineage>
</organism>
<feature type="transmembrane region" description="Helical" evidence="2">
    <location>
        <begin position="164"/>
        <end position="183"/>
    </location>
</feature>
<evidence type="ECO:0000256" key="2">
    <source>
        <dbReference type="SAM" id="Phobius"/>
    </source>
</evidence>
<keyword evidence="2" id="KW-0472">Membrane</keyword>
<dbReference type="Proteomes" id="UP000237662">
    <property type="component" value="Unassembled WGS sequence"/>
</dbReference>
<keyword evidence="2" id="KW-1133">Transmembrane helix</keyword>
<evidence type="ECO:0000256" key="1">
    <source>
        <dbReference type="SAM" id="MobiDB-lite"/>
    </source>
</evidence>
<keyword evidence="2" id="KW-0812">Transmembrane</keyword>
<keyword evidence="4" id="KW-1185">Reference proteome</keyword>
<accession>A0A2S6I9P9</accession>
<feature type="compositionally biased region" description="Polar residues" evidence="1">
    <location>
        <begin position="203"/>
        <end position="221"/>
    </location>
</feature>
<protein>
    <recommendedName>
        <fullName evidence="5">DUF3592 domain-containing protein</fullName>
    </recommendedName>
</protein>
<evidence type="ECO:0000313" key="4">
    <source>
        <dbReference type="Proteomes" id="UP000237662"/>
    </source>
</evidence>
<dbReference type="OrthoDB" id="1494938at2"/>
<feature type="region of interest" description="Disordered" evidence="1">
    <location>
        <begin position="203"/>
        <end position="243"/>
    </location>
</feature>
<evidence type="ECO:0008006" key="5">
    <source>
        <dbReference type="Google" id="ProtNLM"/>
    </source>
</evidence>
<gene>
    <name evidence="3" type="ORF">CLV84_1190</name>
</gene>
<feature type="transmembrane region" description="Helical" evidence="2">
    <location>
        <begin position="133"/>
        <end position="152"/>
    </location>
</feature>